<dbReference type="KEGG" id="gba:J421_0347"/>
<dbReference type="Pfam" id="PF06078">
    <property type="entry name" value="DUF937"/>
    <property type="match status" value="1"/>
</dbReference>
<dbReference type="OrthoDB" id="8812842at2"/>
<dbReference type="RefSeq" id="WP_025409439.1">
    <property type="nucleotide sequence ID" value="NZ_CP007128.1"/>
</dbReference>
<evidence type="ECO:0000313" key="1">
    <source>
        <dbReference type="EMBL" id="AHG87884.1"/>
    </source>
</evidence>
<dbReference type="InterPro" id="IPR009282">
    <property type="entry name" value="DUF937"/>
</dbReference>
<proteinExistence type="predicted"/>
<organism evidence="1 2">
    <name type="scientific">Gemmatirosa kalamazoonensis</name>
    <dbReference type="NCBI Taxonomy" id="861299"/>
    <lineage>
        <taxon>Bacteria</taxon>
        <taxon>Pseudomonadati</taxon>
        <taxon>Gemmatimonadota</taxon>
        <taxon>Gemmatimonadia</taxon>
        <taxon>Gemmatimonadales</taxon>
        <taxon>Gemmatimonadaceae</taxon>
        <taxon>Gemmatirosa</taxon>
    </lineage>
</organism>
<sequence length="199" mass="19923">MSVLDLVQQHLGPDQIRQLSQQIGADPAQTETAVQAALPMLLGGMASTAQDAGGAQGVQEAMQQHEGLLGGLGGLGGSLGSILSGALGGAGGAGGGILGNVLGRHEGQVNDGVQQASGLDAGQTKKLLLILAPIVLAALAHQRKQQQQSATQPSAADLNADGIPDALQQEARQAQAQTQRTAPHIGGIVGKILDAATRH</sequence>
<evidence type="ECO:0008006" key="3">
    <source>
        <dbReference type="Google" id="ProtNLM"/>
    </source>
</evidence>
<reference evidence="1 2" key="1">
    <citation type="journal article" date="2014" name="Genome Announc.">
        <title>Genome Sequence and Methylome of Soil Bacterium Gemmatirosa kalamazoonensis KBS708T, a Member of the Rarely Cultivated Gemmatimonadetes Phylum.</title>
        <authorList>
            <person name="Debruyn J.M."/>
            <person name="Radosevich M."/>
            <person name="Wommack K.E."/>
            <person name="Polson S.W."/>
            <person name="Hauser L.J."/>
            <person name="Fawaz M.N."/>
            <person name="Korlach J."/>
            <person name="Tsai Y.C."/>
        </authorList>
    </citation>
    <scope>NUCLEOTIDE SEQUENCE [LARGE SCALE GENOMIC DNA]</scope>
    <source>
        <strain evidence="1 2">KBS708</strain>
    </source>
</reference>
<name>W0R9V0_9BACT</name>
<dbReference type="HOGENOM" id="CLU_1370471_0_0_0"/>
<dbReference type="InParanoid" id="W0R9V0"/>
<keyword evidence="2" id="KW-1185">Reference proteome</keyword>
<dbReference type="eggNOG" id="COG5403">
    <property type="taxonomic scope" value="Bacteria"/>
</dbReference>
<dbReference type="EMBL" id="CP007128">
    <property type="protein sequence ID" value="AHG87884.1"/>
    <property type="molecule type" value="Genomic_DNA"/>
</dbReference>
<protein>
    <recommendedName>
        <fullName evidence="3">DUF937 domain-containing protein</fullName>
    </recommendedName>
</protein>
<accession>W0R9V0</accession>
<gene>
    <name evidence="1" type="ORF">J421_0347</name>
</gene>
<dbReference type="AlphaFoldDB" id="W0R9V0"/>
<dbReference type="Proteomes" id="UP000019151">
    <property type="component" value="Chromosome"/>
</dbReference>
<evidence type="ECO:0000313" key="2">
    <source>
        <dbReference type="Proteomes" id="UP000019151"/>
    </source>
</evidence>